<name>A0A7C1ZLR3_DESA2</name>
<accession>A0A7C1ZLR3</accession>
<dbReference type="EMBL" id="DRIH01000088">
    <property type="protein sequence ID" value="HEC67725.1"/>
    <property type="molecule type" value="Genomic_DNA"/>
</dbReference>
<protein>
    <submittedName>
        <fullName evidence="1">Uncharacterized protein</fullName>
    </submittedName>
</protein>
<feature type="non-terminal residue" evidence="1">
    <location>
        <position position="151"/>
    </location>
</feature>
<dbReference type="Proteomes" id="UP000885738">
    <property type="component" value="Unassembled WGS sequence"/>
</dbReference>
<comment type="caution">
    <text evidence="1">The sequence shown here is derived from an EMBL/GenBank/DDBJ whole genome shotgun (WGS) entry which is preliminary data.</text>
</comment>
<sequence length="151" mass="18209">MSTLKRQWREGAGHWYPVEDLSNGEKLYIHRPGVKWNFDFKVEVSISYGFQEGRHDQISLFLRKIKKQNEEEFNKLWEMISNLYHCKDNDVDSMLRENPVIYEEAPKDDILLKVIKWLFIMEDIIYWHYEGRAFLNNFFAYVINEIGILLA</sequence>
<evidence type="ECO:0000313" key="1">
    <source>
        <dbReference type="EMBL" id="HEC67725.1"/>
    </source>
</evidence>
<reference evidence="1" key="1">
    <citation type="journal article" date="2020" name="mSystems">
        <title>Genome- and Community-Level Interaction Insights into Carbon Utilization and Element Cycling Functions of Hydrothermarchaeota in Hydrothermal Sediment.</title>
        <authorList>
            <person name="Zhou Z."/>
            <person name="Liu Y."/>
            <person name="Xu W."/>
            <person name="Pan J."/>
            <person name="Luo Z.H."/>
            <person name="Li M."/>
        </authorList>
    </citation>
    <scope>NUCLEOTIDE SEQUENCE [LARGE SCALE GENOMIC DNA]</scope>
    <source>
        <strain evidence="1">HyVt-389</strain>
    </source>
</reference>
<proteinExistence type="predicted"/>
<dbReference type="AlphaFoldDB" id="A0A7C1ZLR3"/>
<organism evidence="1">
    <name type="scientific">Desulfofervidus auxilii</name>
    <dbReference type="NCBI Taxonomy" id="1621989"/>
    <lineage>
        <taxon>Bacteria</taxon>
        <taxon>Pseudomonadati</taxon>
        <taxon>Thermodesulfobacteriota</taxon>
        <taxon>Candidatus Desulfofervidia</taxon>
        <taxon>Candidatus Desulfofervidales</taxon>
        <taxon>Candidatus Desulfofervidaceae</taxon>
        <taxon>Candidatus Desulfofervidus</taxon>
    </lineage>
</organism>
<gene>
    <name evidence="1" type="ORF">ENI35_02775</name>
</gene>